<evidence type="ECO:0000313" key="8">
    <source>
        <dbReference type="EMBL" id="MVN22658.1"/>
    </source>
</evidence>
<evidence type="ECO:0000256" key="1">
    <source>
        <dbReference type="ARBA" id="ARBA00022801"/>
    </source>
</evidence>
<feature type="active site" description="Nucleophile" evidence="5">
    <location>
        <position position="287"/>
    </location>
</feature>
<dbReference type="InterPro" id="IPR001000">
    <property type="entry name" value="GH10_dom"/>
</dbReference>
<protein>
    <recommendedName>
        <fullName evidence="6">Beta-xylanase</fullName>
        <ecNumber evidence="6">3.2.1.8</ecNumber>
    </recommendedName>
</protein>
<keyword evidence="1 6" id="KW-0378">Hydrolase</keyword>
<comment type="caution">
    <text evidence="8">The sequence shown here is derived from an EMBL/GenBank/DDBJ whole genome shotgun (WGS) entry which is preliminary data.</text>
</comment>
<keyword evidence="4 6" id="KW-0624">Polysaccharide degradation</keyword>
<dbReference type="PROSITE" id="PS00591">
    <property type="entry name" value="GH10_1"/>
    <property type="match status" value="1"/>
</dbReference>
<dbReference type="SUPFAM" id="SSF51445">
    <property type="entry name" value="(Trans)glycosidases"/>
    <property type="match status" value="1"/>
</dbReference>
<comment type="catalytic activity">
    <reaction evidence="6">
        <text>Endohydrolysis of (1-&gt;4)-beta-D-xylosidic linkages in xylans.</text>
        <dbReference type="EC" id="3.2.1.8"/>
    </reaction>
</comment>
<gene>
    <name evidence="8" type="ORF">GO621_14085</name>
</gene>
<dbReference type="EC" id="3.2.1.8" evidence="6"/>
<dbReference type="EMBL" id="WPIK01000012">
    <property type="protein sequence ID" value="MVN22658.1"/>
    <property type="molecule type" value="Genomic_DNA"/>
</dbReference>
<keyword evidence="2 6" id="KW-0119">Carbohydrate metabolism</keyword>
<evidence type="ECO:0000313" key="9">
    <source>
        <dbReference type="Proteomes" id="UP000462014"/>
    </source>
</evidence>
<dbReference type="Pfam" id="PF00331">
    <property type="entry name" value="Glyco_hydro_10"/>
    <property type="match status" value="1"/>
</dbReference>
<name>A0A7K1SZH3_9SPHI</name>
<sequence length="407" mass="46114">MINNNSFFSIFKRAALVFTSALLVAQTNIQCKLKHNASAAHHPTQAENYKKGLKDYYKNYFPIGVAVNMAALKGADSALIVHEFNSVTPENDMKMGPIHPKENEYNWKNADAIVDFAVKHHIKIRGHNLLWHNQAPGWMFKNADGSEVSKEVLLKRLKDHITTVVNHYKGKIYAWDVVNEAIDDDSTKFMRNSMWYKICGDDFIPKAFEYAHAADPKAALYYNDYNSEHPAKREHIYKLLKSLVDAKVPITGVGMQGHWKLNDPTPELLRKALDEYSSLGLKIQITELDITIRMPRSRPANLNTQANAANANLLPVPDAGFTPELEQKQAAQYKMVFDIFRQYKNVITGVTFWNLSDKYSWLDSRGGGLAGGAAAGQTSSRTVRKAYPLLFDENLQRKKAYWSVVNF</sequence>
<dbReference type="InterPro" id="IPR044846">
    <property type="entry name" value="GH10"/>
</dbReference>
<dbReference type="Gene3D" id="3.20.20.80">
    <property type="entry name" value="Glycosidases"/>
    <property type="match status" value="1"/>
</dbReference>
<evidence type="ECO:0000256" key="4">
    <source>
        <dbReference type="ARBA" id="ARBA00023326"/>
    </source>
</evidence>
<keyword evidence="3 6" id="KW-0326">Glycosidase</keyword>
<dbReference type="PANTHER" id="PTHR31490:SF90">
    <property type="entry name" value="ENDO-1,4-BETA-XYLANASE A"/>
    <property type="match status" value="1"/>
</dbReference>
<dbReference type="InterPro" id="IPR017853">
    <property type="entry name" value="GH"/>
</dbReference>
<accession>A0A7K1SZH3</accession>
<comment type="similarity">
    <text evidence="6">Belongs to the glycosyl hydrolase 10 (cellulase F) family.</text>
</comment>
<dbReference type="PANTHER" id="PTHR31490">
    <property type="entry name" value="GLYCOSYL HYDROLASE"/>
    <property type="match status" value="1"/>
</dbReference>
<keyword evidence="9" id="KW-1185">Reference proteome</keyword>
<feature type="domain" description="GH10" evidence="7">
    <location>
        <begin position="47"/>
        <end position="407"/>
    </location>
</feature>
<organism evidence="8 9">
    <name type="scientific">Mucilaginibacter arboris</name>
    <dbReference type="NCBI Taxonomy" id="2682090"/>
    <lineage>
        <taxon>Bacteria</taxon>
        <taxon>Pseudomonadati</taxon>
        <taxon>Bacteroidota</taxon>
        <taxon>Sphingobacteriia</taxon>
        <taxon>Sphingobacteriales</taxon>
        <taxon>Sphingobacteriaceae</taxon>
        <taxon>Mucilaginibacter</taxon>
    </lineage>
</organism>
<reference evidence="8 9" key="1">
    <citation type="submission" date="2019-12" db="EMBL/GenBank/DDBJ databases">
        <title>Mucilaginibacter sp. HMF7410 genome sequencing and assembly.</title>
        <authorList>
            <person name="Kang H."/>
            <person name="Cha I."/>
            <person name="Kim H."/>
            <person name="Joh K."/>
        </authorList>
    </citation>
    <scope>NUCLEOTIDE SEQUENCE [LARGE SCALE GENOMIC DNA]</scope>
    <source>
        <strain evidence="8 9">HMF7410</strain>
    </source>
</reference>
<proteinExistence type="inferred from homology"/>
<evidence type="ECO:0000256" key="6">
    <source>
        <dbReference type="RuleBase" id="RU361174"/>
    </source>
</evidence>
<keyword evidence="8" id="KW-0858">Xylan degradation</keyword>
<dbReference type="SMART" id="SM00633">
    <property type="entry name" value="Glyco_10"/>
    <property type="match status" value="1"/>
</dbReference>
<evidence type="ECO:0000256" key="2">
    <source>
        <dbReference type="ARBA" id="ARBA00023277"/>
    </source>
</evidence>
<dbReference type="Proteomes" id="UP000462014">
    <property type="component" value="Unassembled WGS sequence"/>
</dbReference>
<evidence type="ECO:0000256" key="5">
    <source>
        <dbReference type="PROSITE-ProRule" id="PRU10061"/>
    </source>
</evidence>
<dbReference type="GO" id="GO:0031176">
    <property type="term" value="F:endo-1,4-beta-xylanase activity"/>
    <property type="evidence" value="ECO:0007669"/>
    <property type="project" value="UniProtKB-EC"/>
</dbReference>
<dbReference type="PROSITE" id="PS51760">
    <property type="entry name" value="GH10_2"/>
    <property type="match status" value="1"/>
</dbReference>
<evidence type="ECO:0000256" key="3">
    <source>
        <dbReference type="ARBA" id="ARBA00023295"/>
    </source>
</evidence>
<dbReference type="PRINTS" id="PR00134">
    <property type="entry name" value="GLHYDRLASE10"/>
</dbReference>
<dbReference type="RefSeq" id="WP_157568118.1">
    <property type="nucleotide sequence ID" value="NZ_WPIK01000012.1"/>
</dbReference>
<dbReference type="AlphaFoldDB" id="A0A7K1SZH3"/>
<dbReference type="GO" id="GO:0045493">
    <property type="term" value="P:xylan catabolic process"/>
    <property type="evidence" value="ECO:0007669"/>
    <property type="project" value="UniProtKB-KW"/>
</dbReference>
<dbReference type="InterPro" id="IPR031158">
    <property type="entry name" value="GH10_AS"/>
</dbReference>
<evidence type="ECO:0000259" key="7">
    <source>
        <dbReference type="PROSITE" id="PS51760"/>
    </source>
</evidence>